<evidence type="ECO:0000256" key="1">
    <source>
        <dbReference type="SAM" id="MobiDB-lite"/>
    </source>
</evidence>
<reference evidence="2 3" key="1">
    <citation type="submission" date="2020-01" db="EMBL/GenBank/DDBJ databases">
        <authorList>
            <person name="Gupta K D."/>
        </authorList>
    </citation>
    <scope>NUCLEOTIDE SEQUENCE [LARGE SCALE GENOMIC DNA]</scope>
</reference>
<sequence>MDFHVFTLSDGVDADVRDSTSRCGRCVTSAPFFLLPSNLLLVSFFAYQFAEYRALYGLGFDCRMNGLQSLCPRTTRLQTRLRLRPPFFPRTYGQRNSLGRRRSSTQASTHVDTGGSADWVTPPPKRPMKWWYPGRTKYPIGGVLTLRPDKMAEVEQSAHTIGGHHTARFFLEVDHPTGDRNFITPYYQFQPTANKPSGFPPQTKGILYYYQPSPEEPVMSGQLRFRLCDGYETFDQGTDMRDRNGVDTWHISLYAIVKSVYLRSVVDMLLQEGLVEREVIDKVARLPIVRTNAPILYSFDTPFVAEMSKPSLRLALINPDMFTVINIPYVFQHYLPPETPYKGRIRARFEVSTSSEHETVPTLVLRILEHIDVVKCLIPDYKHFMAEPTPGSLLSKRVSILHEDAKHRPWSYPLYSRPHSDRFRKLIGLP</sequence>
<accession>A0A8S0VWY7</accession>
<keyword evidence="3" id="KW-1185">Reference proteome</keyword>
<dbReference type="AlphaFoldDB" id="A0A8S0VWY7"/>
<dbReference type="EMBL" id="CACVBS010000050">
    <property type="protein sequence ID" value="CAA7265684.1"/>
    <property type="molecule type" value="Genomic_DNA"/>
</dbReference>
<name>A0A8S0VWY7_CYCAE</name>
<feature type="region of interest" description="Disordered" evidence="1">
    <location>
        <begin position="92"/>
        <end position="118"/>
    </location>
</feature>
<proteinExistence type="predicted"/>
<organism evidence="2 3">
    <name type="scientific">Cyclocybe aegerita</name>
    <name type="common">Black poplar mushroom</name>
    <name type="synonym">Agrocybe aegerita</name>
    <dbReference type="NCBI Taxonomy" id="1973307"/>
    <lineage>
        <taxon>Eukaryota</taxon>
        <taxon>Fungi</taxon>
        <taxon>Dikarya</taxon>
        <taxon>Basidiomycota</taxon>
        <taxon>Agaricomycotina</taxon>
        <taxon>Agaricomycetes</taxon>
        <taxon>Agaricomycetidae</taxon>
        <taxon>Agaricales</taxon>
        <taxon>Agaricineae</taxon>
        <taxon>Bolbitiaceae</taxon>
        <taxon>Cyclocybe</taxon>
    </lineage>
</organism>
<dbReference type="Proteomes" id="UP000467700">
    <property type="component" value="Unassembled WGS sequence"/>
</dbReference>
<gene>
    <name evidence="2" type="ORF">AAE3_LOCUS7862</name>
</gene>
<comment type="caution">
    <text evidence="2">The sequence shown here is derived from an EMBL/GenBank/DDBJ whole genome shotgun (WGS) entry which is preliminary data.</text>
</comment>
<protein>
    <submittedName>
        <fullName evidence="2">Uncharacterized protein</fullName>
    </submittedName>
</protein>
<dbReference type="OrthoDB" id="2750929at2759"/>
<evidence type="ECO:0000313" key="3">
    <source>
        <dbReference type="Proteomes" id="UP000467700"/>
    </source>
</evidence>
<evidence type="ECO:0000313" key="2">
    <source>
        <dbReference type="EMBL" id="CAA7265684.1"/>
    </source>
</evidence>